<reference evidence="1" key="1">
    <citation type="submission" date="2022-07" db="EMBL/GenBank/DDBJ databases">
        <title>Phylogenomic reconstructions and comparative analyses of Kickxellomycotina fungi.</title>
        <authorList>
            <person name="Reynolds N.K."/>
            <person name="Stajich J.E."/>
            <person name="Barry K."/>
            <person name="Grigoriev I.V."/>
            <person name="Crous P."/>
            <person name="Smith M.E."/>
        </authorList>
    </citation>
    <scope>NUCLEOTIDE SEQUENCE</scope>
    <source>
        <strain evidence="1">CBS 102833</strain>
    </source>
</reference>
<accession>A0ACC1LJ50</accession>
<name>A0ACC1LJ50_9FUNG</name>
<gene>
    <name evidence="1" type="ORF">H4S07_002935</name>
</gene>
<sequence length="1489" mass="162275">MSDESNSQLVDSLLTLGREKAFAEIGQMLTGLGDGVLYSLVEEDLGTLVTGDVSLSPVFQLTIMIFKGGCALVEKGATQAGEAILGTATSACVSQICEDDPKDERDSSGKKWSAISDRLLEVLPQLSSRSIIDVAFRILAELKACGSIPNALHSFLPMLLDTLGTIGPVEISTRGEGFGASSAVSGDSITRTGLALKSYWVESACSYRWDPKSSVAVCALLREIVLSERQIEVVANRMLRQLKLAELNELPAMVYQLLLFARNGFKREIIGGILSFFDILENDNSNDASVEQQKRWRELGDIEGTVMLHIIYNIKQDFELGDALITYAKEQGDVALAAATAAPSTFSFACLLALARIHRFEDTVIAFLRTTIVKSIHDAMTLASTAWIRPYLPPMQLSAQQRLLSAVVARSSYGWDQVTQSLIQLCLSVMDLTGSMAARRSGFSAQACGEARRISMQALRSAFGLHEFVRAEVIEQILSRVMFQTDSHMHFLGLLGELVDDDADVLRVFVPKFVDVFDSISVISPAALERLLVAISPIILDDSPFRSSLILVLRKILFAHSFDDRRTALSGLFVLTTSFASALDECQIRLGAAALAATGAGEVRHLQRRVDVLVSTLLEVLGLLRRCLTQQPEMRAASYERLGLLLDMPCVRRSSLLLSALHDIFRVEFAKYYLMPEQGQGSSPINIPLCLHPVTNKVVMPIASFLHCYGKLVVASRTPGSNGSSSSSGLPAAAAAAKAWKDLCLRFSKAQIEDFELDPTGDYSLDSQFGQRNFSTALLVVGCLDACVGYALAHIIHVAPATSIIDEASDGIGSGNLADPTVAVELFSKFSRFGDILSTRCIDERKKKVIPSISDLSLLSLDSVVSVLSLVLPDRRRMDDESHPLNLDPANDHSRFASRVAKAGLWSANHSFVKHLLEVALARIQRRPPSGTATSSSAPAPPARVLLEIAYVVVSGVLVYYGEQAADAEQSQRALPVYLRSKAARGRGVVQISAEILLACISQMLSTDSLDRLAVAVIRPAPERFTDAGAPPSNAAVECIAALLTGLQRAVTTLLRLKPMAVKDASIVLLSVQILTGRLSELAFGSSTEEEARVVAYRCLHQTATWTVGVVQGEMPNDLGLMKSLVAQLTSCQAYLQPEAIVIGAAVAAAGRHADNVELEPVNQLTARMCAASRVHTRDPEHFDDDEEDDDVDERELEKFTLRSIPPLASLVVAWLKAELHRIDWAIGQLRRSVNIELSQRPDDADLHLSIAVERRICLRLCAVSEVLQQLLGGSLPKAMYDVVIRGFQDVHRTWALMTRAKMSLAQLPITESYINALSLICTDLNTHAYALITSKYSNMIENSMEDPPSAAQPGGKKLKDGKDGKDKMSRPKPKSKVMRDSSLVSSLVYQMELSEKYVIQLSTKFKTPLAHYLKRSTVRDFKIKKSDMPEPMAIAASDNDDDDVHVYGSAVQANIQSAEEEEEEEEEVIMSDAESEGLPGYSSSEDTA</sequence>
<evidence type="ECO:0000313" key="1">
    <source>
        <dbReference type="EMBL" id="KAJ2809993.1"/>
    </source>
</evidence>
<feature type="non-terminal residue" evidence="1">
    <location>
        <position position="1489"/>
    </location>
</feature>
<evidence type="ECO:0000313" key="2">
    <source>
        <dbReference type="Proteomes" id="UP001140096"/>
    </source>
</evidence>
<dbReference type="EMBL" id="JANBUP010000834">
    <property type="protein sequence ID" value="KAJ2809993.1"/>
    <property type="molecule type" value="Genomic_DNA"/>
</dbReference>
<proteinExistence type="predicted"/>
<comment type="caution">
    <text evidence="1">The sequence shown here is derived from an EMBL/GenBank/DDBJ whole genome shotgun (WGS) entry which is preliminary data.</text>
</comment>
<organism evidence="1 2">
    <name type="scientific">Coemansia furcata</name>
    <dbReference type="NCBI Taxonomy" id="417177"/>
    <lineage>
        <taxon>Eukaryota</taxon>
        <taxon>Fungi</taxon>
        <taxon>Fungi incertae sedis</taxon>
        <taxon>Zoopagomycota</taxon>
        <taxon>Kickxellomycotina</taxon>
        <taxon>Kickxellomycetes</taxon>
        <taxon>Kickxellales</taxon>
        <taxon>Kickxellaceae</taxon>
        <taxon>Coemansia</taxon>
    </lineage>
</organism>
<dbReference type="Proteomes" id="UP001140096">
    <property type="component" value="Unassembled WGS sequence"/>
</dbReference>
<keyword evidence="2" id="KW-1185">Reference proteome</keyword>
<protein>
    <submittedName>
        <fullName evidence="1">Uncharacterized protein</fullName>
    </submittedName>
</protein>